<proteinExistence type="predicted"/>
<keyword evidence="1" id="KW-0472">Membrane</keyword>
<dbReference type="AlphaFoldDB" id="A0ABD3GMS7"/>
<dbReference type="Proteomes" id="UP001633002">
    <property type="component" value="Unassembled WGS sequence"/>
</dbReference>
<dbReference type="EMBL" id="JBJQOH010000007">
    <property type="protein sequence ID" value="KAL3679797.1"/>
    <property type="molecule type" value="Genomic_DNA"/>
</dbReference>
<feature type="transmembrane region" description="Helical" evidence="1">
    <location>
        <begin position="81"/>
        <end position="102"/>
    </location>
</feature>
<comment type="caution">
    <text evidence="2">The sequence shown here is derived from an EMBL/GenBank/DDBJ whole genome shotgun (WGS) entry which is preliminary data.</text>
</comment>
<protein>
    <submittedName>
        <fullName evidence="2">Uncharacterized protein</fullName>
    </submittedName>
</protein>
<name>A0ABD3GMS7_9MARC</name>
<evidence type="ECO:0000313" key="2">
    <source>
        <dbReference type="EMBL" id="KAL3679797.1"/>
    </source>
</evidence>
<reference evidence="2 3" key="1">
    <citation type="submission" date="2024-09" db="EMBL/GenBank/DDBJ databases">
        <title>Chromosome-scale assembly of Riccia sorocarpa.</title>
        <authorList>
            <person name="Paukszto L."/>
        </authorList>
    </citation>
    <scope>NUCLEOTIDE SEQUENCE [LARGE SCALE GENOMIC DNA]</scope>
    <source>
        <strain evidence="2">LP-2024</strain>
        <tissue evidence="2">Aerial parts of the thallus</tissue>
    </source>
</reference>
<keyword evidence="3" id="KW-1185">Reference proteome</keyword>
<accession>A0ABD3GMS7</accession>
<evidence type="ECO:0000313" key="3">
    <source>
        <dbReference type="Proteomes" id="UP001633002"/>
    </source>
</evidence>
<sequence length="105" mass="10650">MSCLKHAAVKGSPSPRARNMMRLTEDFRCSSPIPSNSPMASTMKSAVAKTLVAVVAVSSIGAAMAASHAPAPSPSAQSAATGLLPTTLLTTFVVAITGFFAARCL</sequence>
<evidence type="ECO:0000256" key="1">
    <source>
        <dbReference type="SAM" id="Phobius"/>
    </source>
</evidence>
<gene>
    <name evidence="2" type="ORF">R1sor_022753</name>
</gene>
<organism evidence="2 3">
    <name type="scientific">Riccia sorocarpa</name>
    <dbReference type="NCBI Taxonomy" id="122646"/>
    <lineage>
        <taxon>Eukaryota</taxon>
        <taxon>Viridiplantae</taxon>
        <taxon>Streptophyta</taxon>
        <taxon>Embryophyta</taxon>
        <taxon>Marchantiophyta</taxon>
        <taxon>Marchantiopsida</taxon>
        <taxon>Marchantiidae</taxon>
        <taxon>Marchantiales</taxon>
        <taxon>Ricciaceae</taxon>
        <taxon>Riccia</taxon>
    </lineage>
</organism>
<keyword evidence="1" id="KW-0812">Transmembrane</keyword>
<keyword evidence="1" id="KW-1133">Transmembrane helix</keyword>